<reference evidence="2" key="1">
    <citation type="submission" date="2022-11" db="EMBL/GenBank/DDBJ databases">
        <title>Centuries of genome instability and evolution in soft-shell clam transmissible cancer (bioRxiv).</title>
        <authorList>
            <person name="Hart S.F.M."/>
            <person name="Yonemitsu M.A."/>
            <person name="Giersch R.M."/>
            <person name="Beal B.F."/>
            <person name="Arriagada G."/>
            <person name="Davis B.W."/>
            <person name="Ostrander E.A."/>
            <person name="Goff S.P."/>
            <person name="Metzger M.J."/>
        </authorList>
    </citation>
    <scope>NUCLEOTIDE SEQUENCE</scope>
    <source>
        <strain evidence="2">MELC-2E11</strain>
        <tissue evidence="2">Siphon/mantle</tissue>
    </source>
</reference>
<dbReference type="PANTHER" id="PTHR47018:SF3">
    <property type="entry name" value="MYCBP-ASSOCIATED PROTEIN"/>
    <property type="match status" value="1"/>
</dbReference>
<evidence type="ECO:0000313" key="3">
    <source>
        <dbReference type="Proteomes" id="UP001164746"/>
    </source>
</evidence>
<dbReference type="PANTHER" id="PTHR47018">
    <property type="entry name" value="CXC DOMAIN-CONTAINING PROTEIN-RELATED"/>
    <property type="match status" value="1"/>
</dbReference>
<organism evidence="2 3">
    <name type="scientific">Mya arenaria</name>
    <name type="common">Soft-shell clam</name>
    <dbReference type="NCBI Taxonomy" id="6604"/>
    <lineage>
        <taxon>Eukaryota</taxon>
        <taxon>Metazoa</taxon>
        <taxon>Spiralia</taxon>
        <taxon>Lophotrochozoa</taxon>
        <taxon>Mollusca</taxon>
        <taxon>Bivalvia</taxon>
        <taxon>Autobranchia</taxon>
        <taxon>Heteroconchia</taxon>
        <taxon>Euheterodonta</taxon>
        <taxon>Imparidentia</taxon>
        <taxon>Neoheterodontei</taxon>
        <taxon>Myida</taxon>
        <taxon>Myoidea</taxon>
        <taxon>Myidae</taxon>
        <taxon>Mya</taxon>
    </lineage>
</organism>
<dbReference type="SUPFAM" id="SSF53098">
    <property type="entry name" value="Ribonuclease H-like"/>
    <property type="match status" value="1"/>
</dbReference>
<dbReference type="InterPro" id="IPR008906">
    <property type="entry name" value="HATC_C_dom"/>
</dbReference>
<dbReference type="Proteomes" id="UP001164746">
    <property type="component" value="Chromosome 13"/>
</dbReference>
<dbReference type="EMBL" id="CP111024">
    <property type="protein sequence ID" value="WAR24223.1"/>
    <property type="molecule type" value="Genomic_DNA"/>
</dbReference>
<accession>A0ABY7FPT1</accession>
<dbReference type="InterPro" id="IPR012337">
    <property type="entry name" value="RNaseH-like_sf"/>
</dbReference>
<protein>
    <submittedName>
        <fullName evidence="2">P52K-like protein</fullName>
    </submittedName>
</protein>
<name>A0ABY7FPT1_MYAAR</name>
<proteinExistence type="predicted"/>
<evidence type="ECO:0000259" key="1">
    <source>
        <dbReference type="Pfam" id="PF05699"/>
    </source>
</evidence>
<dbReference type="Pfam" id="PF05699">
    <property type="entry name" value="Dimer_Tnp_hAT"/>
    <property type="match status" value="1"/>
</dbReference>
<keyword evidence="3" id="KW-1185">Reference proteome</keyword>
<gene>
    <name evidence="2" type="ORF">MAR_037892</name>
</gene>
<evidence type="ECO:0000313" key="2">
    <source>
        <dbReference type="EMBL" id="WAR24223.1"/>
    </source>
</evidence>
<sequence>MPHGSRPQPVQTADEINTDRWFTEIDVKCEQARIEDTVWLLTRQTDTEEQKVPAWRAFNESTSQASPPMTTIGMLPILQAPADDFDTLTTVIDRFIAISNHVGQTHTVITGDQPLYAKGIELTWANQEKYKNVIFRLGGLHVCFNFLKAIGQHMESAGLDDVWVDAGVYPPNVTSNMMEGKAYYRAVRAHILTYEALWRLRWTMFRSWLHQKAGGTSTDVGEMEASSTDLVNIFKTSKITGYDQNVMDQAAKLHEVILDVKLIGQMQEFDSLFFGNKQYVFWKTYMDMIEILLLFIRAEREGNWKLHLEAFAAMLPWLTAYDHLNYARWGPVYLAEMKDLENRAPEVYTEFMNGNFVVKRSNNHFSQIPTDQATEWINKLCKLNNGIIGITRNDSARDKFCITWAFRSNISQKMRALYTDTSGDDEDEFTSTRADFQRSRVDLDESHVQALLQYLDIRDVFCCKGLDLLTEVDIETDNADNNLVLPVRECSKLVSIATKDVATTEITKNLVEARDQGAARVLQNAHERLVSKKKQFFDPMKKMKLKTFATLYQVPVKAKQTTQIIKADRRLMQRLFNAANAGRTVEIASVLKHELSPVPLSLAKVGGIMNPTAKSDLLAVLTTDSAVFVQEELPVATLKTAIVIDGHAMIQALGKPDGCVTFGEYADVFVQCVLRYFNTTTHRIDVAFDRYIGKSSIKASARSKRSGNRRPIRRMITGPDVPLPQSLDTFLAMDENKADIARFLSENLATRADSLPRDQELVTGGGYQNVLKATSNRREVPQLSSNQEEADTRIIIHALDAVREDGYLDETWRGFFFYLVNKVSDPENLSYLYPAASATQESMLALLDFYRDDMPQPDMFVQEVQLWKQTWRNTENKPSTIVETLTETCQHMYPNISKVLTLLLLTSVTSAGVERSNSSWKFIKNPHRSTMGQSRFNALMLLFIHRDIKLDIEEIVNIYARKYPRRMLLIDPLCE</sequence>
<feature type="domain" description="HAT C-terminal dimerisation" evidence="1">
    <location>
        <begin position="863"/>
        <end position="947"/>
    </location>
</feature>